<dbReference type="Gene3D" id="2.120.10.30">
    <property type="entry name" value="TolB, C-terminal domain"/>
    <property type="match status" value="2"/>
</dbReference>
<evidence type="ECO:0000256" key="6">
    <source>
        <dbReference type="ARBA" id="ARBA00022989"/>
    </source>
</evidence>
<feature type="transmembrane region" description="Helical" evidence="9">
    <location>
        <begin position="239"/>
        <end position="263"/>
    </location>
</feature>
<dbReference type="Pfam" id="PF02366">
    <property type="entry name" value="PMT"/>
    <property type="match status" value="1"/>
</dbReference>
<feature type="transmembrane region" description="Helical" evidence="9">
    <location>
        <begin position="606"/>
        <end position="627"/>
    </location>
</feature>
<accession>A0A2M8QCK4</accession>
<dbReference type="InterPro" id="IPR001258">
    <property type="entry name" value="NHL_repeat"/>
</dbReference>
<dbReference type="GO" id="GO:0012505">
    <property type="term" value="C:endomembrane system"/>
    <property type="evidence" value="ECO:0007669"/>
    <property type="project" value="UniProtKB-SubCell"/>
</dbReference>
<dbReference type="Proteomes" id="UP000230790">
    <property type="component" value="Unassembled WGS sequence"/>
</dbReference>
<evidence type="ECO:0000313" key="11">
    <source>
        <dbReference type="EMBL" id="PJF47539.1"/>
    </source>
</evidence>
<name>A0A2M8QCK4_9CHLR</name>
<dbReference type="PANTHER" id="PTHR41710:SF2">
    <property type="entry name" value="GLYCOSYL TRANSFERASE FAMILY 39_83 DOMAIN-CONTAINING PROTEIN"/>
    <property type="match status" value="1"/>
</dbReference>
<evidence type="ECO:0000256" key="4">
    <source>
        <dbReference type="ARBA" id="ARBA00022692"/>
    </source>
</evidence>
<dbReference type="InterPro" id="IPR019962">
    <property type="entry name" value="CHP03663"/>
</dbReference>
<proteinExistence type="predicted"/>
<feature type="transmembrane region" description="Helical" evidence="9">
    <location>
        <begin position="458"/>
        <end position="485"/>
    </location>
</feature>
<dbReference type="GO" id="GO:0016020">
    <property type="term" value="C:membrane"/>
    <property type="evidence" value="ECO:0007669"/>
    <property type="project" value="InterPro"/>
</dbReference>
<feature type="domain" description="ArnT-like N-terminal" evidence="10">
    <location>
        <begin position="93"/>
        <end position="264"/>
    </location>
</feature>
<evidence type="ECO:0000256" key="7">
    <source>
        <dbReference type="ARBA" id="ARBA00023136"/>
    </source>
</evidence>
<dbReference type="AlphaFoldDB" id="A0A2M8QCK4"/>
<dbReference type="Pfam" id="PF17170">
    <property type="entry name" value="DUF5128"/>
    <property type="match status" value="1"/>
</dbReference>
<evidence type="ECO:0000256" key="2">
    <source>
        <dbReference type="ARBA" id="ARBA00022676"/>
    </source>
</evidence>
<dbReference type="PANTHER" id="PTHR41710">
    <property type="entry name" value="GLYCOSYL TRANSFERASE, FAMILY 39"/>
    <property type="match status" value="1"/>
</dbReference>
<feature type="transmembrane region" description="Helical" evidence="9">
    <location>
        <begin position="573"/>
        <end position="594"/>
    </location>
</feature>
<dbReference type="Pfam" id="PF01436">
    <property type="entry name" value="NHL"/>
    <property type="match status" value="1"/>
</dbReference>
<dbReference type="InterPro" id="IPR011042">
    <property type="entry name" value="6-blade_b-propeller_TolB-like"/>
</dbReference>
<dbReference type="GO" id="GO:0000030">
    <property type="term" value="F:mannosyltransferase activity"/>
    <property type="evidence" value="ECO:0007669"/>
    <property type="project" value="InterPro"/>
</dbReference>
<keyword evidence="3" id="KW-0808">Transferase</keyword>
<comment type="caution">
    <text evidence="11">The sequence shown here is derived from an EMBL/GenBank/DDBJ whole genome shotgun (WGS) entry which is preliminary data.</text>
</comment>
<evidence type="ECO:0000256" key="3">
    <source>
        <dbReference type="ARBA" id="ARBA00022679"/>
    </source>
</evidence>
<feature type="transmembrane region" description="Helical" evidence="9">
    <location>
        <begin position="90"/>
        <end position="109"/>
    </location>
</feature>
<evidence type="ECO:0000313" key="12">
    <source>
        <dbReference type="Proteomes" id="UP000230790"/>
    </source>
</evidence>
<keyword evidence="6 9" id="KW-1133">Transmembrane helix</keyword>
<feature type="transmembrane region" description="Helical" evidence="9">
    <location>
        <begin position="208"/>
        <end position="227"/>
    </location>
</feature>
<evidence type="ECO:0000259" key="10">
    <source>
        <dbReference type="Pfam" id="PF02366"/>
    </source>
</evidence>
<protein>
    <recommendedName>
        <fullName evidence="10">ArnT-like N-terminal domain-containing protein</fullName>
    </recommendedName>
</protein>
<dbReference type="GO" id="GO:0006493">
    <property type="term" value="P:protein O-linked glycosylation"/>
    <property type="evidence" value="ECO:0007669"/>
    <property type="project" value="InterPro"/>
</dbReference>
<dbReference type="NCBIfam" id="TIGR03663">
    <property type="entry name" value="flippase activity-associated protein Agl23"/>
    <property type="match status" value="1"/>
</dbReference>
<feature type="transmembrane region" description="Helical" evidence="9">
    <location>
        <begin position="42"/>
        <end position="58"/>
    </location>
</feature>
<feature type="transmembrane region" description="Helical" evidence="9">
    <location>
        <begin position="332"/>
        <end position="351"/>
    </location>
</feature>
<dbReference type="PROSITE" id="PS51125">
    <property type="entry name" value="NHL"/>
    <property type="match status" value="3"/>
</dbReference>
<feature type="transmembrane region" description="Helical" evidence="9">
    <location>
        <begin position="165"/>
        <end position="182"/>
    </location>
</feature>
<dbReference type="InterPro" id="IPR003342">
    <property type="entry name" value="ArnT-like_N"/>
</dbReference>
<keyword evidence="7 9" id="KW-0472">Membrane</keyword>
<feature type="repeat" description="NHL" evidence="8">
    <location>
        <begin position="955"/>
        <end position="990"/>
    </location>
</feature>
<feature type="transmembrane region" description="Helical" evidence="9">
    <location>
        <begin position="411"/>
        <end position="438"/>
    </location>
</feature>
<keyword evidence="5" id="KW-0677">Repeat</keyword>
<keyword evidence="2" id="KW-0328">Glycosyltransferase</keyword>
<dbReference type="EMBL" id="PGTN01000044">
    <property type="protein sequence ID" value="PJF47539.1"/>
    <property type="molecule type" value="Genomic_DNA"/>
</dbReference>
<evidence type="ECO:0000256" key="8">
    <source>
        <dbReference type="PROSITE-ProRule" id="PRU00504"/>
    </source>
</evidence>
<feature type="transmembrane region" description="Helical" evidence="9">
    <location>
        <begin position="115"/>
        <end position="132"/>
    </location>
</feature>
<feature type="transmembrane region" description="Helical" evidence="9">
    <location>
        <begin position="639"/>
        <end position="661"/>
    </location>
</feature>
<dbReference type="CDD" id="cd05819">
    <property type="entry name" value="NHL"/>
    <property type="match status" value="1"/>
</dbReference>
<feature type="repeat" description="NHL" evidence="8">
    <location>
        <begin position="893"/>
        <end position="936"/>
    </location>
</feature>
<comment type="subcellular location">
    <subcellularLocation>
        <location evidence="1">Endomembrane system</location>
        <topology evidence="1">Multi-pass membrane protein</topology>
    </subcellularLocation>
</comment>
<evidence type="ECO:0000256" key="9">
    <source>
        <dbReference type="SAM" id="Phobius"/>
    </source>
</evidence>
<gene>
    <name evidence="11" type="ORF">CUN48_08045</name>
</gene>
<evidence type="ECO:0000256" key="1">
    <source>
        <dbReference type="ARBA" id="ARBA00004127"/>
    </source>
</evidence>
<feature type="transmembrane region" description="Helical" evidence="9">
    <location>
        <begin position="291"/>
        <end position="312"/>
    </location>
</feature>
<keyword evidence="4 9" id="KW-0812">Transmembrane</keyword>
<evidence type="ECO:0000256" key="5">
    <source>
        <dbReference type="ARBA" id="ARBA00022737"/>
    </source>
</evidence>
<feature type="transmembrane region" description="Helical" evidence="9">
    <location>
        <begin position="530"/>
        <end position="552"/>
    </location>
</feature>
<feature type="transmembrane region" description="Helical" evidence="9">
    <location>
        <begin position="139"/>
        <end position="159"/>
    </location>
</feature>
<feature type="transmembrane region" description="Helical" evidence="9">
    <location>
        <begin position="382"/>
        <end position="404"/>
    </location>
</feature>
<feature type="transmembrane region" description="Helical" evidence="9">
    <location>
        <begin position="506"/>
        <end position="524"/>
    </location>
</feature>
<feature type="repeat" description="NHL" evidence="8">
    <location>
        <begin position="994"/>
        <end position="1037"/>
    </location>
</feature>
<reference evidence="11 12" key="1">
    <citation type="submission" date="2017-11" db="EMBL/GenBank/DDBJ databases">
        <title>Evolution of Phototrophy in the Chloroflexi Phylum Driven by Horizontal Gene Transfer.</title>
        <authorList>
            <person name="Ward L.M."/>
            <person name="Hemp J."/>
            <person name="Shih P.M."/>
            <person name="Mcglynn S.E."/>
            <person name="Fischer W."/>
        </authorList>
    </citation>
    <scope>NUCLEOTIDE SEQUENCE [LARGE SCALE GENOMIC DNA]</scope>
    <source>
        <strain evidence="11">JP3_7</strain>
    </source>
</reference>
<sequence>MREDVGMIGEQRLTEFEAMAQPAALRDAWLDRPLLAAVTWERALYVVSFLIALVSRFYDMGARVMSHDESLHTYFSYLLATGKGFQHTPLMHGPFLFHVTALSYFLFGADDFTSRIPTAAFGVVLVVLPYFFRRWLGRVGALATSFMLLISPSILYHARYIRQEAFILVWMTLTVLCIWRYLEDRRPGWLIGLAAALAFHATDKATSFLAVALLMVFLSALALWQLYRGRRMFPPGRRWQDAAMLLGFGAVTAIFMVGLSILFELGSSALTRALGVVAPQPNAPGGETNTLIYGTIMVLLAALVCIGLAYLYRMTFGQWLRVASRHAPAFDVIIVLVTTTMFMGSPAMLLIKNRIWQAFRGEELVPISTLGNMSNLQMNPQVITTMFAMSLALIAIAIAIGMAWHGQLWPAIVIVFLAITVTLFTTVFTNLAGIGTGFVGQLGYWMAQQDVQRGNQPWYYYFLLVPMYEYAVLAGALGAMAALAARTLSALRARVRFFATLRRYRFPLFLAWWTVATWIIYTIAGEKMPWLTVHFALPMAFLTGWFIQQVVVRLSSELRAQPAPTYGRAAQGFAVAGLAALAVLLFVRLLSLIGGLDLAGKPAADVLQWALSFMIGASALAIAGYLLGRVANSAALPAVALAGFALLSVLTIRTAVMVTYINYDYTREFLFYAHGAPGVKIALNQIDDLQKRVGGRAPLKVGYTQETSWPMSWYMQRRPGAQFLGSQLPSNYEDFDVIIASEQDAQFAQFVDALSGGYVRFDYMLVWWPMQDYYDLNWERIRYSLFNPQARAALWEIAFNRNFEPYAKLFNKTSLTPEAWSPGHRFSLFIRNDIADRLWDYRVGAVAGGQSQRALGPSLQNPAGIAFAPDGTRFIVDRKANRVFHQDAAGRLIRSFGGPGNQPGKFNDAWGIAVDDAQNIYVADTFNHRIQKFDAAGNFLMAWGRPGATDQPGFGTDTQFFGPRDIAFDRDGRLLVTDTGNKRVQVFDRDGNFITQFGGPGSGEGQFNEPVGIAVDRSGNIYVADTWNRRIQVFDPNYRFLRAWRVAAWDESQMDEAELQAVDHKPYLAISGDTLFVSSPRTAQVLAYTLTGAPVQLPGVTFNVDDLPTGIKVHNNTLFVTNLRDGSLIEFPLGAGLQ</sequence>
<organism evidence="11 12">
    <name type="scientific">Candidatus Thermofonsia Clade 3 bacterium</name>
    <dbReference type="NCBI Taxonomy" id="2364212"/>
    <lineage>
        <taxon>Bacteria</taxon>
        <taxon>Bacillati</taxon>
        <taxon>Chloroflexota</taxon>
        <taxon>Candidatus Thermofontia</taxon>
        <taxon>Candidatus Thermofonsia Clade 3</taxon>
    </lineage>
</organism>
<dbReference type="SUPFAM" id="SSF63829">
    <property type="entry name" value="Calcium-dependent phosphotriesterase"/>
    <property type="match status" value="1"/>
</dbReference>